<dbReference type="InterPro" id="IPR024083">
    <property type="entry name" value="Fumarase/histidase_N"/>
</dbReference>
<proteinExistence type="inferred from homology"/>
<dbReference type="EMBL" id="MU863636">
    <property type="protein sequence ID" value="KAK4101225.1"/>
    <property type="molecule type" value="Genomic_DNA"/>
</dbReference>
<sequence length="746" mass="79863">MAESEAMGTNKKAPQSTMATPHASATYAEWVALQNQLGVLVNGRDLTLADVVAVSLNKTEARLTQDPEDLKLVSDSVAFLESEIEAGRIIYGVNTGFGGSADTRTQNLERLQSCLIQHLNVGILLKADKTGPGLAETPGNGLLRSHALPAPIVRAAMLIRCNSLMRGHSGVRIPVIQSVMRLLSLDMTPVTPLRGSVSASGDLSTLSYIAGAIEGNPDVFVRVAGKDGNAKVLPANEALKLAGLEPVRLQAKEGLGITNGTSPSCAAASLAIHQANQLALLTQVLTAMCTEALKGTANNYHPFISAARPHEGQAEVASNILHFLSGSKICPPTSDPTNLKDTGLAQDRYALRTAPQWLGPQLEDLRLATRQVTAELNSTTDNPLLELSPEGPNRIHHGGNFQAHAITSAMEKTLLALQNLGRLLFAQSSELINHATNKGLPPNLSFDDPSQSFTCKGFDVNMAAYAAELGYLAKPISSHVQIAEMANQSVNSMALVAARYALEAVEVVGLMAATHLYVLCQALDLRCLRIEFDNEVEKVVKGVLEECFSTALADHQVGLVEKVTEAIMGRWDQLSNLDLADRCKTAVDQSLGTVIDCLGESVASLKGVRDYQTGMAAAMESCFADIRTEFVRHQTTTDHISPASRVVYDFVRKELNIPLNRGVEDHPTLLLQKLKGPKANGTTGNGLNGHGTGADEGNSIHGEPDEELAKRGRIMGTLAGEIYEALRRGELHDRLMKFGGEKGLWN</sequence>
<dbReference type="InterPro" id="IPR023144">
    <property type="entry name" value="Phe_NH3-lyase_shielding_dom_sf"/>
</dbReference>
<name>A0AAN6Q3U9_9PEZI</name>
<evidence type="ECO:0000256" key="2">
    <source>
        <dbReference type="RuleBase" id="RU003954"/>
    </source>
</evidence>
<evidence type="ECO:0000313" key="4">
    <source>
        <dbReference type="EMBL" id="KAK4101225.1"/>
    </source>
</evidence>
<dbReference type="Proteomes" id="UP001305647">
    <property type="component" value="Unassembled WGS sequence"/>
</dbReference>
<dbReference type="AlphaFoldDB" id="A0AAN6Q3U9"/>
<dbReference type="SUPFAM" id="SSF48557">
    <property type="entry name" value="L-aspartase-like"/>
    <property type="match status" value="1"/>
</dbReference>
<reference evidence="4" key="1">
    <citation type="journal article" date="2023" name="Mol. Phylogenet. Evol.">
        <title>Genome-scale phylogeny and comparative genomics of the fungal order Sordariales.</title>
        <authorList>
            <person name="Hensen N."/>
            <person name="Bonometti L."/>
            <person name="Westerberg I."/>
            <person name="Brannstrom I.O."/>
            <person name="Guillou S."/>
            <person name="Cros-Aarteil S."/>
            <person name="Calhoun S."/>
            <person name="Haridas S."/>
            <person name="Kuo A."/>
            <person name="Mondo S."/>
            <person name="Pangilinan J."/>
            <person name="Riley R."/>
            <person name="LaButti K."/>
            <person name="Andreopoulos B."/>
            <person name="Lipzen A."/>
            <person name="Chen C."/>
            <person name="Yan M."/>
            <person name="Daum C."/>
            <person name="Ng V."/>
            <person name="Clum A."/>
            <person name="Steindorff A."/>
            <person name="Ohm R.A."/>
            <person name="Martin F."/>
            <person name="Silar P."/>
            <person name="Natvig D.O."/>
            <person name="Lalanne C."/>
            <person name="Gautier V."/>
            <person name="Ament-Velasquez S.L."/>
            <person name="Kruys A."/>
            <person name="Hutchinson M.I."/>
            <person name="Powell A.J."/>
            <person name="Barry K."/>
            <person name="Miller A.N."/>
            <person name="Grigoriev I.V."/>
            <person name="Debuchy R."/>
            <person name="Gladieux P."/>
            <person name="Hiltunen Thoren M."/>
            <person name="Johannesson H."/>
        </authorList>
    </citation>
    <scope>NUCLEOTIDE SEQUENCE</scope>
    <source>
        <strain evidence="4">CBS 757.83</strain>
    </source>
</reference>
<reference evidence="4" key="2">
    <citation type="submission" date="2023-05" db="EMBL/GenBank/DDBJ databases">
        <authorList>
            <consortium name="Lawrence Berkeley National Laboratory"/>
            <person name="Steindorff A."/>
            <person name="Hensen N."/>
            <person name="Bonometti L."/>
            <person name="Westerberg I."/>
            <person name="Brannstrom I.O."/>
            <person name="Guillou S."/>
            <person name="Cros-Aarteil S."/>
            <person name="Calhoun S."/>
            <person name="Haridas S."/>
            <person name="Kuo A."/>
            <person name="Mondo S."/>
            <person name="Pangilinan J."/>
            <person name="Riley R."/>
            <person name="Labutti K."/>
            <person name="Andreopoulos B."/>
            <person name="Lipzen A."/>
            <person name="Chen C."/>
            <person name="Yanf M."/>
            <person name="Daum C."/>
            <person name="Ng V."/>
            <person name="Clum A."/>
            <person name="Ohm R."/>
            <person name="Martin F."/>
            <person name="Silar P."/>
            <person name="Natvig D."/>
            <person name="Lalanne C."/>
            <person name="Gautier V."/>
            <person name="Ament-Velasquez S.L."/>
            <person name="Kruys A."/>
            <person name="Hutchinson M.I."/>
            <person name="Powell A.J."/>
            <person name="Barry K."/>
            <person name="Miller A.N."/>
            <person name="Grigoriev I.V."/>
            <person name="Debuchy R."/>
            <person name="Gladieux P."/>
            <person name="Thoren M.H."/>
            <person name="Johannesson H."/>
        </authorList>
    </citation>
    <scope>NUCLEOTIDE SEQUENCE</scope>
    <source>
        <strain evidence="4">CBS 757.83</strain>
    </source>
</reference>
<dbReference type="Pfam" id="PF00221">
    <property type="entry name" value="Lyase_aromatic"/>
    <property type="match status" value="1"/>
</dbReference>
<feature type="region of interest" description="Disordered" evidence="3">
    <location>
        <begin position="1"/>
        <end position="20"/>
    </location>
</feature>
<dbReference type="CDD" id="cd00332">
    <property type="entry name" value="PAL-HAL"/>
    <property type="match status" value="1"/>
</dbReference>
<feature type="compositionally biased region" description="Gly residues" evidence="3">
    <location>
        <begin position="683"/>
        <end position="694"/>
    </location>
</feature>
<dbReference type="InterPro" id="IPR005922">
    <property type="entry name" value="Phe_NH3-lyase"/>
</dbReference>
<protein>
    <submittedName>
        <fullName evidence="4">Phenylalanine ammonia-lyase</fullName>
    </submittedName>
</protein>
<dbReference type="InterPro" id="IPR001106">
    <property type="entry name" value="Aromatic_Lyase"/>
</dbReference>
<dbReference type="PANTHER" id="PTHR10362">
    <property type="entry name" value="HISTIDINE AMMONIA-LYASE"/>
    <property type="match status" value="1"/>
</dbReference>
<evidence type="ECO:0000313" key="5">
    <source>
        <dbReference type="Proteomes" id="UP001305647"/>
    </source>
</evidence>
<dbReference type="InterPro" id="IPR008948">
    <property type="entry name" value="L-Aspartase-like"/>
</dbReference>
<evidence type="ECO:0000256" key="1">
    <source>
        <dbReference type="ARBA" id="ARBA00007238"/>
    </source>
</evidence>
<comment type="caution">
    <text evidence="4">The sequence shown here is derived from an EMBL/GenBank/DDBJ whole genome shotgun (WGS) entry which is preliminary data.</text>
</comment>
<accession>A0AAN6Q3U9</accession>
<dbReference type="GO" id="GO:0005737">
    <property type="term" value="C:cytoplasm"/>
    <property type="evidence" value="ECO:0007669"/>
    <property type="project" value="InterPro"/>
</dbReference>
<evidence type="ECO:0000256" key="3">
    <source>
        <dbReference type="SAM" id="MobiDB-lite"/>
    </source>
</evidence>
<dbReference type="Gene3D" id="1.10.274.20">
    <property type="entry name" value="Phenylalanine ammonia-lyase 1, domain 3"/>
    <property type="match status" value="1"/>
</dbReference>
<comment type="similarity">
    <text evidence="1 2">Belongs to the PAL/histidase family.</text>
</comment>
<dbReference type="Gene3D" id="1.10.275.10">
    <property type="entry name" value="Fumarase/aspartase (N-terminal domain)"/>
    <property type="match status" value="1"/>
</dbReference>
<keyword evidence="2" id="KW-0456">Lyase</keyword>
<dbReference type="NCBIfam" id="TIGR01226">
    <property type="entry name" value="phe_am_lyase"/>
    <property type="match status" value="1"/>
</dbReference>
<dbReference type="GO" id="GO:0016841">
    <property type="term" value="F:ammonia-lyase activity"/>
    <property type="evidence" value="ECO:0007669"/>
    <property type="project" value="InterPro"/>
</dbReference>
<dbReference type="Gene3D" id="1.20.200.10">
    <property type="entry name" value="Fumarase/aspartase (Central domain)"/>
    <property type="match status" value="1"/>
</dbReference>
<gene>
    <name evidence="4" type="ORF">N658DRAFT_566939</name>
</gene>
<organism evidence="4 5">
    <name type="scientific">Parathielavia hyrcaniae</name>
    <dbReference type="NCBI Taxonomy" id="113614"/>
    <lineage>
        <taxon>Eukaryota</taxon>
        <taxon>Fungi</taxon>
        <taxon>Dikarya</taxon>
        <taxon>Ascomycota</taxon>
        <taxon>Pezizomycotina</taxon>
        <taxon>Sordariomycetes</taxon>
        <taxon>Sordariomycetidae</taxon>
        <taxon>Sordariales</taxon>
        <taxon>Chaetomiaceae</taxon>
        <taxon>Parathielavia</taxon>
    </lineage>
</organism>
<keyword evidence="5" id="KW-1185">Reference proteome</keyword>
<feature type="region of interest" description="Disordered" evidence="3">
    <location>
        <begin position="675"/>
        <end position="704"/>
    </location>
</feature>
<dbReference type="GO" id="GO:0006559">
    <property type="term" value="P:L-phenylalanine catabolic process"/>
    <property type="evidence" value="ECO:0007669"/>
    <property type="project" value="InterPro"/>
</dbReference>